<organism evidence="1 2">
    <name type="scientific">Undibacterium umbellatum</name>
    <dbReference type="NCBI Taxonomy" id="2762300"/>
    <lineage>
        <taxon>Bacteria</taxon>
        <taxon>Pseudomonadati</taxon>
        <taxon>Pseudomonadota</taxon>
        <taxon>Betaproteobacteria</taxon>
        <taxon>Burkholderiales</taxon>
        <taxon>Oxalobacteraceae</taxon>
        <taxon>Undibacterium</taxon>
    </lineage>
</organism>
<name>A0ABR6ZI91_9BURK</name>
<gene>
    <name evidence="1" type="ORF">H8L47_28120</name>
</gene>
<dbReference type="EMBL" id="JACOFX010000034">
    <property type="protein sequence ID" value="MBC3911435.1"/>
    <property type="molecule type" value="Genomic_DNA"/>
</dbReference>
<sequence>MKEEMAGEKQEESRLLDDVVMRTVANPTASHGWHQMVDLMRRQATPALSLQLEQFLLANVAATGLAGFYRATFLDMLTGRPEYLQQAGQLALTLQPYDADRLMTFLQYGWQRVLLDIPGRQAFQQRLQELSLPAITTSLNAWIWQQVQPTQVLKKRSISAVRKVALIAPYVSNIKHPPTLMVLQQAENLRQLGFEVVLYSAQEMLGPDFKHYLGSHSYTPEPQFVTAGWDKYLGQGGQVMTGDTRFSLVQRWKSLLGQIALFDPDLVMFVGLYAGLAAAVYPARPVLSLGINSLSPMLPADVWLTAQQELDGVQASQWTTALPASQAYYHSYRIQRPDVKQGQTRASLGLAQDRLILVTLVSESEARIKGEWAVAMLQMLNLHPHVQWLIVGGNGVLPSALQAARAVQVQCVAFCADAVKYLACSDIYINPPMMGGGFAVAEAMALAVPALSLQGSDGGDKLGSAAQANLQEYFQILMLWLHNPDARKTAGLAMQKHFDDYLDLNKAAASLQGACELAVARFNLRTAKQTS</sequence>
<dbReference type="Proteomes" id="UP000646911">
    <property type="component" value="Unassembled WGS sequence"/>
</dbReference>
<dbReference type="Gene3D" id="3.40.50.2000">
    <property type="entry name" value="Glycogen Phosphorylase B"/>
    <property type="match status" value="1"/>
</dbReference>
<dbReference type="RefSeq" id="WP_186957146.1">
    <property type="nucleotide sequence ID" value="NZ_JACOFX010000034.1"/>
</dbReference>
<comment type="caution">
    <text evidence="1">The sequence shown here is derived from an EMBL/GenBank/DDBJ whole genome shotgun (WGS) entry which is preliminary data.</text>
</comment>
<accession>A0ABR6ZI91</accession>
<reference evidence="1 2" key="1">
    <citation type="submission" date="2020-08" db="EMBL/GenBank/DDBJ databases">
        <title>Novel species isolated from subtropical streams in China.</title>
        <authorList>
            <person name="Lu H."/>
        </authorList>
    </citation>
    <scope>NUCLEOTIDE SEQUENCE [LARGE SCALE GENOMIC DNA]</scope>
    <source>
        <strain evidence="1 2">NL8W</strain>
    </source>
</reference>
<dbReference type="SUPFAM" id="SSF53756">
    <property type="entry name" value="UDP-Glycosyltransferase/glycogen phosphorylase"/>
    <property type="match status" value="1"/>
</dbReference>
<evidence type="ECO:0000313" key="1">
    <source>
        <dbReference type="EMBL" id="MBC3911435.1"/>
    </source>
</evidence>
<protein>
    <submittedName>
        <fullName evidence="1">Glycosyltransferase</fullName>
    </submittedName>
</protein>
<proteinExistence type="predicted"/>
<evidence type="ECO:0000313" key="2">
    <source>
        <dbReference type="Proteomes" id="UP000646911"/>
    </source>
</evidence>
<keyword evidence="2" id="KW-1185">Reference proteome</keyword>